<protein>
    <submittedName>
        <fullName evidence="2">Uncharacterized protein</fullName>
    </submittedName>
</protein>
<accession>A0A0H5QLI3</accession>
<feature type="non-terminal residue" evidence="2">
    <location>
        <position position="1"/>
    </location>
</feature>
<feature type="compositionally biased region" description="Polar residues" evidence="1">
    <location>
        <begin position="307"/>
        <end position="320"/>
    </location>
</feature>
<name>A0A0H5QLI3_9EUKA</name>
<evidence type="ECO:0000313" key="2">
    <source>
        <dbReference type="EMBL" id="CRZ02462.1"/>
    </source>
</evidence>
<feature type="compositionally biased region" description="Polar residues" evidence="1">
    <location>
        <begin position="99"/>
        <end position="120"/>
    </location>
</feature>
<feature type="region of interest" description="Disordered" evidence="1">
    <location>
        <begin position="47"/>
        <end position="120"/>
    </location>
</feature>
<sequence length="329" mass="33661">NIPTSTPNGTFADAATVTPLKNITTPTPNGTFADAATVPPLKNITTSTPNGSFADASTVSPLKNTTTPTPETNTTTAVPTSKNTSTVLPTSTPTSSPTNGSFADASTVQPVKNTTTPPIQSSVVTPSPMVLTTAPLSPFVPTTLPGPMYTTLPRYENRVTLPPTGRGAVYGCQCNLPAVRLSDSLGKLQYAIDSFLIDALAKSVREGKEHDLLTVIACDLGGDAGKVLGISSSQAENQCRLCGNNPVSPGSKGNGFAQNGEVIGASKPYASSSSNGFAPKGDVTGVSGSVAPLSNGNHINGDRPSHPVSQRSPAQRTYLSQKYAGAGPY</sequence>
<feature type="region of interest" description="Disordered" evidence="1">
    <location>
        <begin position="287"/>
        <end position="329"/>
    </location>
</feature>
<organism evidence="2">
    <name type="scientific">Spongospora subterranea</name>
    <dbReference type="NCBI Taxonomy" id="70186"/>
    <lineage>
        <taxon>Eukaryota</taxon>
        <taxon>Sar</taxon>
        <taxon>Rhizaria</taxon>
        <taxon>Endomyxa</taxon>
        <taxon>Phytomyxea</taxon>
        <taxon>Plasmodiophorida</taxon>
        <taxon>Plasmodiophoridae</taxon>
        <taxon>Spongospora</taxon>
    </lineage>
</organism>
<evidence type="ECO:0000256" key="1">
    <source>
        <dbReference type="SAM" id="MobiDB-lite"/>
    </source>
</evidence>
<dbReference type="EMBL" id="HACM01002020">
    <property type="protein sequence ID" value="CRZ02462.1"/>
    <property type="molecule type" value="Transcribed_RNA"/>
</dbReference>
<dbReference type="AlphaFoldDB" id="A0A0H5QLI3"/>
<feature type="compositionally biased region" description="Low complexity" evidence="1">
    <location>
        <begin position="65"/>
        <end position="98"/>
    </location>
</feature>
<feature type="compositionally biased region" description="Polar residues" evidence="1">
    <location>
        <begin position="47"/>
        <end position="64"/>
    </location>
</feature>
<proteinExistence type="predicted"/>
<reference evidence="2" key="1">
    <citation type="submission" date="2015-04" db="EMBL/GenBank/DDBJ databases">
        <title>The genome sequence of the plant pathogenic Rhizarian Plasmodiophora brassicae reveals insights in its biotrophic life cycle and the origin of chitin synthesis.</title>
        <authorList>
            <person name="Schwelm A."/>
            <person name="Fogelqvist J."/>
            <person name="Knaust A."/>
            <person name="Julke S."/>
            <person name="Lilja T."/>
            <person name="Dhandapani V."/>
            <person name="Bonilla-Rosso G."/>
            <person name="Karlsson M."/>
            <person name="Shevchenko A."/>
            <person name="Choi S.R."/>
            <person name="Kim H.G."/>
            <person name="Park J.Y."/>
            <person name="Lim Y.P."/>
            <person name="Ludwig-Muller J."/>
            <person name="Dixelius C."/>
        </authorList>
    </citation>
    <scope>NUCLEOTIDE SEQUENCE</scope>
    <source>
        <tissue evidence="2">Potato root galls</tissue>
    </source>
</reference>